<evidence type="ECO:0000313" key="5">
    <source>
        <dbReference type="Proteomes" id="UP000516361"/>
    </source>
</evidence>
<reference evidence="4 5" key="1">
    <citation type="submission" date="2018-06" db="EMBL/GenBank/DDBJ databases">
        <title>Genome sequencing of Oceanotoga sp. sy52.</title>
        <authorList>
            <person name="Mori K."/>
        </authorList>
    </citation>
    <scope>NUCLEOTIDE SEQUENCE [LARGE SCALE GENOMIC DNA]</scope>
    <source>
        <strain evidence="5">sy52</strain>
    </source>
</reference>
<sequence>MIRLYITRHGETEWNIEKKFQGWGDSPLTKKGINQAKLLSERLKNIKFNAIYSSSLKRAYKTAEILKRDRKIEIKQMEDLKEINLGKWQGVNYESFNGIYSNELYLFWNKPHLYKNETGENFYEVKKRVKEVLNKIIKNHNEGNVLIVTHGIILKIIMSIYENIELKDLWKKTYCENTSLTIVEVNDNKFNILMTGDKSHLKGEEYAIK</sequence>
<dbReference type="InterPro" id="IPR001345">
    <property type="entry name" value="PG/BPGM_mutase_AS"/>
</dbReference>
<dbReference type="SMART" id="SM00855">
    <property type="entry name" value="PGAM"/>
    <property type="match status" value="1"/>
</dbReference>
<evidence type="ECO:0000256" key="1">
    <source>
        <dbReference type="ARBA" id="ARBA00022801"/>
    </source>
</evidence>
<dbReference type="GO" id="GO:0043456">
    <property type="term" value="P:regulation of pentose-phosphate shunt"/>
    <property type="evidence" value="ECO:0007669"/>
    <property type="project" value="TreeGrafter"/>
</dbReference>
<proteinExistence type="predicted"/>
<dbReference type="CDD" id="cd07067">
    <property type="entry name" value="HP_PGM_like"/>
    <property type="match status" value="1"/>
</dbReference>
<dbReference type="GO" id="GO:0005829">
    <property type="term" value="C:cytosol"/>
    <property type="evidence" value="ECO:0007669"/>
    <property type="project" value="TreeGrafter"/>
</dbReference>
<dbReference type="Gene3D" id="3.40.50.1240">
    <property type="entry name" value="Phosphoglycerate mutase-like"/>
    <property type="match status" value="1"/>
</dbReference>
<dbReference type="RefSeq" id="WP_190613366.1">
    <property type="nucleotide sequence ID" value="NZ_AP018712.1"/>
</dbReference>
<accession>A0A7G1GA97</accession>
<evidence type="ECO:0000256" key="3">
    <source>
        <dbReference type="PIRSR" id="PIRSR613078-2"/>
    </source>
</evidence>
<dbReference type="EMBL" id="AP018712">
    <property type="protein sequence ID" value="BBE31052.1"/>
    <property type="molecule type" value="Genomic_DNA"/>
</dbReference>
<name>A0A7G1GA97_9BACT</name>
<dbReference type="GO" id="GO:0045820">
    <property type="term" value="P:negative regulation of glycolytic process"/>
    <property type="evidence" value="ECO:0007669"/>
    <property type="project" value="TreeGrafter"/>
</dbReference>
<feature type="active site" description="Tele-phosphohistidine intermediate" evidence="2">
    <location>
        <position position="9"/>
    </location>
</feature>
<gene>
    <name evidence="4" type="primary">pgm_2</name>
    <name evidence="4" type="ORF">OSSY52_11930</name>
</gene>
<evidence type="ECO:0000256" key="2">
    <source>
        <dbReference type="PIRSR" id="PIRSR613078-1"/>
    </source>
</evidence>
<organism evidence="4 5">
    <name type="scientific">Tepiditoga spiralis</name>
    <dbReference type="NCBI Taxonomy" id="2108365"/>
    <lineage>
        <taxon>Bacteria</taxon>
        <taxon>Thermotogati</taxon>
        <taxon>Thermotogota</taxon>
        <taxon>Thermotogae</taxon>
        <taxon>Petrotogales</taxon>
        <taxon>Petrotogaceae</taxon>
        <taxon>Tepiditoga</taxon>
    </lineage>
</organism>
<dbReference type="KEGG" id="ocy:OSSY52_11930"/>
<dbReference type="SUPFAM" id="SSF53254">
    <property type="entry name" value="Phosphoglycerate mutase-like"/>
    <property type="match status" value="1"/>
</dbReference>
<dbReference type="AlphaFoldDB" id="A0A7G1GA97"/>
<evidence type="ECO:0000313" key="4">
    <source>
        <dbReference type="EMBL" id="BBE31052.1"/>
    </source>
</evidence>
<protein>
    <submittedName>
        <fullName evidence="4">Phosphatase</fullName>
    </submittedName>
</protein>
<dbReference type="GO" id="GO:0004331">
    <property type="term" value="F:fructose-2,6-bisphosphate 2-phosphatase activity"/>
    <property type="evidence" value="ECO:0007669"/>
    <property type="project" value="TreeGrafter"/>
</dbReference>
<dbReference type="InterPro" id="IPR029033">
    <property type="entry name" value="His_PPase_superfam"/>
</dbReference>
<dbReference type="InParanoid" id="A0A7G1GA97"/>
<keyword evidence="1" id="KW-0378">Hydrolase</keyword>
<dbReference type="PROSITE" id="PS00175">
    <property type="entry name" value="PG_MUTASE"/>
    <property type="match status" value="1"/>
</dbReference>
<dbReference type="InterPro" id="IPR013078">
    <property type="entry name" value="His_Pase_superF_clade-1"/>
</dbReference>
<dbReference type="PANTHER" id="PTHR46517">
    <property type="entry name" value="FRUCTOSE-2,6-BISPHOSPHATASE TIGAR"/>
    <property type="match status" value="1"/>
</dbReference>
<dbReference type="PANTHER" id="PTHR46517:SF1">
    <property type="entry name" value="FRUCTOSE-2,6-BISPHOSPHATASE TIGAR"/>
    <property type="match status" value="1"/>
</dbReference>
<feature type="binding site" evidence="3">
    <location>
        <position position="58"/>
    </location>
    <ligand>
        <name>substrate</name>
    </ligand>
</feature>
<feature type="active site" description="Proton donor/acceptor" evidence="2">
    <location>
        <position position="82"/>
    </location>
</feature>
<feature type="binding site" evidence="3">
    <location>
        <begin position="8"/>
        <end position="15"/>
    </location>
    <ligand>
        <name>substrate</name>
    </ligand>
</feature>
<dbReference type="Proteomes" id="UP000516361">
    <property type="component" value="Chromosome"/>
</dbReference>
<dbReference type="Pfam" id="PF00300">
    <property type="entry name" value="His_Phos_1"/>
    <property type="match status" value="1"/>
</dbReference>
<dbReference type="FunCoup" id="A0A7G1GA97">
    <property type="interactions" value="277"/>
</dbReference>
<dbReference type="InterPro" id="IPR051695">
    <property type="entry name" value="Phosphoglycerate_Mutase"/>
</dbReference>
<keyword evidence="5" id="KW-1185">Reference proteome</keyword>